<proteinExistence type="predicted"/>
<feature type="domain" description="NfeD-like C-terminal" evidence="7">
    <location>
        <begin position="496"/>
        <end position="556"/>
    </location>
</feature>
<feature type="region of interest" description="Disordered" evidence="5">
    <location>
        <begin position="1"/>
        <end position="22"/>
    </location>
</feature>
<dbReference type="EMBL" id="VBPA01000260">
    <property type="protein sequence ID" value="TMQ69851.1"/>
    <property type="molecule type" value="Genomic_DNA"/>
</dbReference>
<keyword evidence="2 6" id="KW-0812">Transmembrane</keyword>
<keyword evidence="3 6" id="KW-1133">Transmembrane helix</keyword>
<comment type="caution">
    <text evidence="8">The sequence shown here is derived from an EMBL/GenBank/DDBJ whole genome shotgun (WGS) entry which is preliminary data.</text>
</comment>
<feature type="transmembrane region" description="Helical" evidence="6">
    <location>
        <begin position="448"/>
        <end position="478"/>
    </location>
</feature>
<dbReference type="Pfam" id="PF01957">
    <property type="entry name" value="NfeD"/>
    <property type="match status" value="1"/>
</dbReference>
<sequence length="556" mass="60717">MLDLAGGRVGDEQLDREEPALREERHFRSVGAQRGRDVELAALSGRAEQQTSDGSGRGRRAHVGGAARLVPSRGPRLGRALPLLGQGVGRHTEHGFERVLDGRAASARGLENLADALLAVTRRDESPERLAIAIGEVARVFELRDRRQLVLARRVSHPHRGVGVARTDRQVLGHAFDEPQRELRGRIVHVGLAAPLEVVLERVHQLVPDHVIHFRERSAQREHDAPLVALGHASRGLVELAGDGVGLLEVRVARVEDERLATVELVRELLREPPVPTLRHAAGLLGHLALVLVVVEIEVLGRQHLEVEGLVLDLVATEVLGARGDGKERREQREDGDERRRTETAKRHGLSHSLGFRAAAPEVAPLHWMTDCPQRSRFPRRAATGRIALRHHRPLVHSRRGSGSRPRRDVTMMNWNWVLLLAGGLMILLEVLLGGFAGFDLVLIGSTFVLGGIVGLVIGNPLAGFVTASLLCVAYISLGRRWVRDRIRTHKVATNVDALVGQEGLVTRRIAVHEAGQVKVRSETWRAVPASGISGPFEAGSVVTVAGVEGVTLQVR</sequence>
<dbReference type="PANTHER" id="PTHR33507">
    <property type="entry name" value="INNER MEMBRANE PROTEIN YBBJ"/>
    <property type="match status" value="1"/>
</dbReference>
<dbReference type="Gene3D" id="2.40.50.140">
    <property type="entry name" value="Nucleic acid-binding proteins"/>
    <property type="match status" value="1"/>
</dbReference>
<reference evidence="8 9" key="1">
    <citation type="journal article" date="2019" name="Nat. Microbiol.">
        <title>Mediterranean grassland soil C-N compound turnover is dependent on rainfall and depth, and is mediated by genomically divergent microorganisms.</title>
        <authorList>
            <person name="Diamond S."/>
            <person name="Andeer P.F."/>
            <person name="Li Z."/>
            <person name="Crits-Christoph A."/>
            <person name="Burstein D."/>
            <person name="Anantharaman K."/>
            <person name="Lane K.R."/>
            <person name="Thomas B.C."/>
            <person name="Pan C."/>
            <person name="Northen T.R."/>
            <person name="Banfield J.F."/>
        </authorList>
    </citation>
    <scope>NUCLEOTIDE SEQUENCE [LARGE SCALE GENOMIC DNA]</scope>
    <source>
        <strain evidence="8">WS_10</strain>
    </source>
</reference>
<dbReference type="Proteomes" id="UP000319836">
    <property type="component" value="Unassembled WGS sequence"/>
</dbReference>
<evidence type="ECO:0000256" key="5">
    <source>
        <dbReference type="SAM" id="MobiDB-lite"/>
    </source>
</evidence>
<feature type="region of interest" description="Disordered" evidence="5">
    <location>
        <begin position="325"/>
        <end position="349"/>
    </location>
</feature>
<dbReference type="SUPFAM" id="SSF141322">
    <property type="entry name" value="NfeD domain-like"/>
    <property type="match status" value="1"/>
</dbReference>
<evidence type="ECO:0000313" key="9">
    <source>
        <dbReference type="Proteomes" id="UP000319836"/>
    </source>
</evidence>
<feature type="compositionally biased region" description="Basic and acidic residues" evidence="5">
    <location>
        <begin position="325"/>
        <end position="346"/>
    </location>
</feature>
<feature type="region of interest" description="Disordered" evidence="5">
    <location>
        <begin position="43"/>
        <end position="63"/>
    </location>
</feature>
<organism evidence="8 9">
    <name type="scientific">Eiseniibacteriota bacterium</name>
    <dbReference type="NCBI Taxonomy" id="2212470"/>
    <lineage>
        <taxon>Bacteria</taxon>
        <taxon>Candidatus Eiseniibacteriota</taxon>
    </lineage>
</organism>
<evidence type="ECO:0000259" key="7">
    <source>
        <dbReference type="Pfam" id="PF01957"/>
    </source>
</evidence>
<feature type="transmembrane region" description="Helical" evidence="6">
    <location>
        <begin position="415"/>
        <end position="436"/>
    </location>
</feature>
<dbReference type="AlphaFoldDB" id="A0A538U214"/>
<name>A0A538U214_UNCEI</name>
<accession>A0A538U214</accession>
<dbReference type="GO" id="GO:0005886">
    <property type="term" value="C:plasma membrane"/>
    <property type="evidence" value="ECO:0007669"/>
    <property type="project" value="TreeGrafter"/>
</dbReference>
<dbReference type="InterPro" id="IPR012340">
    <property type="entry name" value="NA-bd_OB-fold"/>
</dbReference>
<evidence type="ECO:0000256" key="2">
    <source>
        <dbReference type="ARBA" id="ARBA00022692"/>
    </source>
</evidence>
<keyword evidence="4 6" id="KW-0472">Membrane</keyword>
<evidence type="ECO:0000256" key="1">
    <source>
        <dbReference type="ARBA" id="ARBA00004141"/>
    </source>
</evidence>
<dbReference type="PANTHER" id="PTHR33507:SF3">
    <property type="entry name" value="INNER MEMBRANE PROTEIN YBBJ"/>
    <property type="match status" value="1"/>
</dbReference>
<evidence type="ECO:0000256" key="6">
    <source>
        <dbReference type="SAM" id="Phobius"/>
    </source>
</evidence>
<evidence type="ECO:0000256" key="4">
    <source>
        <dbReference type="ARBA" id="ARBA00023136"/>
    </source>
</evidence>
<evidence type="ECO:0000313" key="8">
    <source>
        <dbReference type="EMBL" id="TMQ69851.1"/>
    </source>
</evidence>
<gene>
    <name evidence="8" type="ORF">E6K80_10420</name>
</gene>
<comment type="subcellular location">
    <subcellularLocation>
        <location evidence="1">Membrane</location>
        <topology evidence="1">Multi-pass membrane protein</topology>
    </subcellularLocation>
</comment>
<feature type="compositionally biased region" description="Basic and acidic residues" evidence="5">
    <location>
        <begin position="9"/>
        <end position="22"/>
    </location>
</feature>
<dbReference type="InterPro" id="IPR052165">
    <property type="entry name" value="Membrane_assoc_protease"/>
</dbReference>
<dbReference type="InterPro" id="IPR002810">
    <property type="entry name" value="NfeD-like_C"/>
</dbReference>
<evidence type="ECO:0000256" key="3">
    <source>
        <dbReference type="ARBA" id="ARBA00022989"/>
    </source>
</evidence>
<protein>
    <submittedName>
        <fullName evidence="8">NfeD family protein</fullName>
    </submittedName>
</protein>